<accession>A0A6P8J1P7</accession>
<dbReference type="KEGG" id="aten:116307403"/>
<gene>
    <name evidence="7" type="primary">LOC116307403</name>
</gene>
<evidence type="ECO:0000256" key="2">
    <source>
        <dbReference type="ARBA" id="ARBA00008479"/>
    </source>
</evidence>
<dbReference type="GO" id="GO:0005730">
    <property type="term" value="C:nucleolus"/>
    <property type="evidence" value="ECO:0007669"/>
    <property type="project" value="UniProtKB-SubCell"/>
</dbReference>
<evidence type="ECO:0000256" key="4">
    <source>
        <dbReference type="ARBA" id="ARBA00023242"/>
    </source>
</evidence>
<dbReference type="GeneID" id="116307403"/>
<evidence type="ECO:0000313" key="7">
    <source>
        <dbReference type="RefSeq" id="XP_031573512.1"/>
    </source>
</evidence>
<dbReference type="Proteomes" id="UP000515163">
    <property type="component" value="Unplaced"/>
</dbReference>
<dbReference type="FunCoup" id="A0A6P8J1P7">
    <property type="interactions" value="2048"/>
</dbReference>
<evidence type="ECO:0000313" key="6">
    <source>
        <dbReference type="Proteomes" id="UP000515163"/>
    </source>
</evidence>
<dbReference type="OrthoDB" id="285729at2759"/>
<dbReference type="RefSeq" id="XP_031573512.1">
    <property type="nucleotide sequence ID" value="XM_031717652.1"/>
</dbReference>
<name>A0A6P8J1P7_ACTTE</name>
<dbReference type="AlphaFoldDB" id="A0A6P8J1P7"/>
<dbReference type="InParanoid" id="A0A6P8J1P7"/>
<dbReference type="PANTHER" id="PTHR13243">
    <property type="entry name" value="HSPC111 PROTEIN-RELATED"/>
    <property type="match status" value="1"/>
</dbReference>
<comment type="subcellular location">
    <subcellularLocation>
        <location evidence="1">Nucleus</location>
        <location evidence="1">Nucleolus</location>
    </subcellularLocation>
</comment>
<evidence type="ECO:0000256" key="1">
    <source>
        <dbReference type="ARBA" id="ARBA00004604"/>
    </source>
</evidence>
<dbReference type="PANTHER" id="PTHR13243:SF1">
    <property type="entry name" value="NUCLEOLAR PROTEIN 16"/>
    <property type="match status" value="1"/>
</dbReference>
<dbReference type="GO" id="GO:0042273">
    <property type="term" value="P:ribosomal large subunit biogenesis"/>
    <property type="evidence" value="ECO:0007669"/>
    <property type="project" value="TreeGrafter"/>
</dbReference>
<evidence type="ECO:0000256" key="5">
    <source>
        <dbReference type="SAM" id="MobiDB-lite"/>
    </source>
</evidence>
<organism evidence="6 7">
    <name type="scientific">Actinia tenebrosa</name>
    <name type="common">Australian red waratah sea anemone</name>
    <dbReference type="NCBI Taxonomy" id="6105"/>
    <lineage>
        <taxon>Eukaryota</taxon>
        <taxon>Metazoa</taxon>
        <taxon>Cnidaria</taxon>
        <taxon>Anthozoa</taxon>
        <taxon>Hexacorallia</taxon>
        <taxon>Actiniaria</taxon>
        <taxon>Actiniidae</taxon>
        <taxon>Actinia</taxon>
    </lineage>
</organism>
<proteinExistence type="inferred from homology"/>
<keyword evidence="6" id="KW-1185">Reference proteome</keyword>
<reference evidence="7" key="1">
    <citation type="submission" date="2025-08" db="UniProtKB">
        <authorList>
            <consortium name="RefSeq"/>
        </authorList>
    </citation>
    <scope>IDENTIFICATION</scope>
    <source>
        <tissue evidence="7">Tentacle</tissue>
    </source>
</reference>
<comment type="similarity">
    <text evidence="2">Belongs to the NOP16 family.</text>
</comment>
<dbReference type="Pfam" id="PF09420">
    <property type="entry name" value="Nop16"/>
    <property type="match status" value="1"/>
</dbReference>
<protein>
    <recommendedName>
        <fullName evidence="3">Nucleolar protein 16</fullName>
    </recommendedName>
</protein>
<dbReference type="InterPro" id="IPR019002">
    <property type="entry name" value="Ribosome_biogenesis_Nop16"/>
</dbReference>
<sequence>MTGVRARRSRRNKKVNTTKPAKKRRNKQKKTLKIANKTIQKHWDESKTLKQNFKDLGLACDVNKSLPLVKKKNKSENEEVEKMDTENPTQVVQELEMQASNSEDKTERRIAPGEARFIWNLIQKYGNDFKAMARDKSNIYQHTPNQLKRKYEGFLRSSQDFSKHLTDSS</sequence>
<evidence type="ECO:0000256" key="3">
    <source>
        <dbReference type="ARBA" id="ARBA00015522"/>
    </source>
</evidence>
<feature type="region of interest" description="Disordered" evidence="5">
    <location>
        <begin position="1"/>
        <end position="31"/>
    </location>
</feature>
<keyword evidence="4" id="KW-0539">Nucleus</keyword>